<feature type="compositionally biased region" description="Low complexity" evidence="1">
    <location>
        <begin position="104"/>
        <end position="126"/>
    </location>
</feature>
<sequence>MNNEASITLQPVDKKPRILESEILTTGTEDEEAFSAPERVSVQKNLRFFGDTDQESVSSNRDRRSKTVDSHACARRDVTNPNRHNLGIMSAPRKPPRLAESALSSGESTTGDSSQQSQNSQRSQRSVVYLHAATVGEIPGPNERRRAASREELNRPLQSHTRTVSRSVSVLAPWKPRHYREPFEINYDQQQQHAKPIATMRRRQRSRETLSRRGKEARRSKDNLSKTSM</sequence>
<feature type="region of interest" description="Disordered" evidence="1">
    <location>
        <begin position="185"/>
        <end position="229"/>
    </location>
</feature>
<accession>E2BCW4</accession>
<feature type="region of interest" description="Disordered" evidence="1">
    <location>
        <begin position="53"/>
        <end position="168"/>
    </location>
</feature>
<protein>
    <submittedName>
        <fullName evidence="2">Uncharacterized protein</fullName>
    </submittedName>
</protein>
<gene>
    <name evidence="2" type="ORF">EAI_10247</name>
</gene>
<evidence type="ECO:0000313" key="3">
    <source>
        <dbReference type="Proteomes" id="UP000008237"/>
    </source>
</evidence>
<dbReference type="InParanoid" id="E2BCW4"/>
<feature type="compositionally biased region" description="Basic and acidic residues" evidence="1">
    <location>
        <begin position="206"/>
        <end position="229"/>
    </location>
</feature>
<organism evidence="3">
    <name type="scientific">Harpegnathos saltator</name>
    <name type="common">Jerdon's jumping ant</name>
    <dbReference type="NCBI Taxonomy" id="610380"/>
    <lineage>
        <taxon>Eukaryota</taxon>
        <taxon>Metazoa</taxon>
        <taxon>Ecdysozoa</taxon>
        <taxon>Arthropoda</taxon>
        <taxon>Hexapoda</taxon>
        <taxon>Insecta</taxon>
        <taxon>Pterygota</taxon>
        <taxon>Neoptera</taxon>
        <taxon>Endopterygota</taxon>
        <taxon>Hymenoptera</taxon>
        <taxon>Apocrita</taxon>
        <taxon>Aculeata</taxon>
        <taxon>Formicoidea</taxon>
        <taxon>Formicidae</taxon>
        <taxon>Ponerinae</taxon>
        <taxon>Ponerini</taxon>
        <taxon>Harpegnathos</taxon>
    </lineage>
</organism>
<evidence type="ECO:0000313" key="2">
    <source>
        <dbReference type="EMBL" id="EFN86464.1"/>
    </source>
</evidence>
<proteinExistence type="predicted"/>
<dbReference type="AlphaFoldDB" id="E2BCW4"/>
<dbReference type="OrthoDB" id="6512771at2759"/>
<name>E2BCW4_HARSA</name>
<feature type="compositionally biased region" description="Basic and acidic residues" evidence="1">
    <location>
        <begin position="142"/>
        <end position="154"/>
    </location>
</feature>
<keyword evidence="3" id="KW-1185">Reference proteome</keyword>
<feature type="compositionally biased region" description="Basic and acidic residues" evidence="1">
    <location>
        <begin position="60"/>
        <end position="78"/>
    </location>
</feature>
<reference evidence="2 3" key="1">
    <citation type="journal article" date="2010" name="Science">
        <title>Genomic comparison of the ants Camponotus floridanus and Harpegnathos saltator.</title>
        <authorList>
            <person name="Bonasio R."/>
            <person name="Zhang G."/>
            <person name="Ye C."/>
            <person name="Mutti N.S."/>
            <person name="Fang X."/>
            <person name="Qin N."/>
            <person name="Donahue G."/>
            <person name="Yang P."/>
            <person name="Li Q."/>
            <person name="Li C."/>
            <person name="Zhang P."/>
            <person name="Huang Z."/>
            <person name="Berger S.L."/>
            <person name="Reinberg D."/>
            <person name="Wang J."/>
            <person name="Liebig J."/>
        </authorList>
    </citation>
    <scope>NUCLEOTIDE SEQUENCE [LARGE SCALE GENOMIC DNA]</scope>
    <source>
        <strain evidence="2 3">R22 G/1</strain>
    </source>
</reference>
<dbReference type="Proteomes" id="UP000008237">
    <property type="component" value="Unassembled WGS sequence"/>
</dbReference>
<dbReference type="EMBL" id="GL447415">
    <property type="protein sequence ID" value="EFN86464.1"/>
    <property type="molecule type" value="Genomic_DNA"/>
</dbReference>
<evidence type="ECO:0000256" key="1">
    <source>
        <dbReference type="SAM" id="MobiDB-lite"/>
    </source>
</evidence>